<dbReference type="EMBL" id="DS566003">
    <property type="status" value="NOT_ANNOTATED_CDS"/>
    <property type="molecule type" value="Genomic_DNA"/>
</dbReference>
<evidence type="ECO:0000313" key="5">
    <source>
        <dbReference type="Proteomes" id="UP000005238"/>
    </source>
</evidence>
<feature type="transmembrane region" description="Helical" evidence="2">
    <location>
        <begin position="122"/>
        <end position="143"/>
    </location>
</feature>
<dbReference type="GO" id="GO:0006325">
    <property type="term" value="P:chromatin organization"/>
    <property type="evidence" value="ECO:0000318"/>
    <property type="project" value="GO_Central"/>
</dbReference>
<dbReference type="PANTHER" id="PTHR21669">
    <property type="entry name" value="CAPZ-INTERACTING PROTEIN AND RELATED PROTEINS"/>
    <property type="match status" value="1"/>
</dbReference>
<dbReference type="VEuPathDB" id="FungiDB:KRP23_5530"/>
<evidence type="ECO:0000256" key="1">
    <source>
        <dbReference type="SAM" id="MobiDB-lite"/>
    </source>
</evidence>
<dbReference type="eggNOG" id="ENOG502QRNW">
    <property type="taxonomic scope" value="Eukaryota"/>
</dbReference>
<feature type="transmembrane region" description="Helical" evidence="2">
    <location>
        <begin position="66"/>
        <end position="84"/>
    </location>
</feature>
<feature type="region of interest" description="Disordered" evidence="1">
    <location>
        <begin position="268"/>
        <end position="294"/>
    </location>
</feature>
<dbReference type="PANTHER" id="PTHR21669:SF28">
    <property type="entry name" value="YEMANUCLEIN"/>
    <property type="match status" value="1"/>
</dbReference>
<feature type="region of interest" description="Disordered" evidence="1">
    <location>
        <begin position="310"/>
        <end position="331"/>
    </location>
</feature>
<dbReference type="Pfam" id="PF08729">
    <property type="entry name" value="HUN"/>
    <property type="match status" value="1"/>
</dbReference>
<feature type="domain" description="Hpc2-related" evidence="3">
    <location>
        <begin position="317"/>
        <end position="370"/>
    </location>
</feature>
<keyword evidence="2" id="KW-0472">Membrane</keyword>
<dbReference type="InParanoid" id="H3HB60"/>
<dbReference type="HOGENOM" id="CLU_030776_0_0_1"/>
<dbReference type="InterPro" id="IPR014840">
    <property type="entry name" value="HRD"/>
</dbReference>
<dbReference type="AlphaFoldDB" id="H3HB60"/>
<dbReference type="VEuPathDB" id="FungiDB:KRP22_14591"/>
<dbReference type="Proteomes" id="UP000005238">
    <property type="component" value="Unassembled WGS sequence"/>
</dbReference>
<evidence type="ECO:0000313" key="4">
    <source>
        <dbReference type="EnsemblProtists" id="Phyra93784"/>
    </source>
</evidence>
<reference evidence="5" key="1">
    <citation type="journal article" date="2006" name="Science">
        <title>Phytophthora genome sequences uncover evolutionary origins and mechanisms of pathogenesis.</title>
        <authorList>
            <person name="Tyler B.M."/>
            <person name="Tripathy S."/>
            <person name="Zhang X."/>
            <person name="Dehal P."/>
            <person name="Jiang R.H."/>
            <person name="Aerts A."/>
            <person name="Arredondo F.D."/>
            <person name="Baxter L."/>
            <person name="Bensasson D."/>
            <person name="Beynon J.L."/>
            <person name="Chapman J."/>
            <person name="Damasceno C.M."/>
            <person name="Dorrance A.E."/>
            <person name="Dou D."/>
            <person name="Dickerman A.W."/>
            <person name="Dubchak I.L."/>
            <person name="Garbelotto M."/>
            <person name="Gijzen M."/>
            <person name="Gordon S.G."/>
            <person name="Govers F."/>
            <person name="Grunwald N.J."/>
            <person name="Huang W."/>
            <person name="Ivors K.L."/>
            <person name="Jones R.W."/>
            <person name="Kamoun S."/>
            <person name="Krampis K."/>
            <person name="Lamour K.H."/>
            <person name="Lee M.K."/>
            <person name="McDonald W.H."/>
            <person name="Medina M."/>
            <person name="Meijer H.J."/>
            <person name="Nordberg E.K."/>
            <person name="Maclean D.J."/>
            <person name="Ospina-Giraldo M.D."/>
            <person name="Morris P.F."/>
            <person name="Phuntumart V."/>
            <person name="Putnam N.H."/>
            <person name="Rash S."/>
            <person name="Rose J.K."/>
            <person name="Sakihama Y."/>
            <person name="Salamov A.A."/>
            <person name="Savidor A."/>
            <person name="Scheuring C.F."/>
            <person name="Smith B.M."/>
            <person name="Sobral B.W."/>
            <person name="Terry A."/>
            <person name="Torto-Alalibo T.A."/>
            <person name="Win J."/>
            <person name="Xu Z."/>
            <person name="Zhang H."/>
            <person name="Grigoriev I.V."/>
            <person name="Rokhsar D.S."/>
            <person name="Boore J.L."/>
        </authorList>
    </citation>
    <scope>NUCLEOTIDE SEQUENCE [LARGE SCALE GENOMIC DNA]</scope>
    <source>
        <strain evidence="5">Pr102</strain>
    </source>
</reference>
<proteinExistence type="predicted"/>
<reference evidence="4" key="2">
    <citation type="submission" date="2015-06" db="UniProtKB">
        <authorList>
            <consortium name="EnsemblProtists"/>
        </authorList>
    </citation>
    <scope>IDENTIFICATION</scope>
    <source>
        <strain evidence="4">Pr102</strain>
    </source>
</reference>
<keyword evidence="2" id="KW-0812">Transmembrane</keyword>
<evidence type="ECO:0000259" key="3">
    <source>
        <dbReference type="Pfam" id="PF08729"/>
    </source>
</evidence>
<feature type="region of interest" description="Disordered" evidence="1">
    <location>
        <begin position="613"/>
        <end position="636"/>
    </location>
</feature>
<organism evidence="4 5">
    <name type="scientific">Phytophthora ramorum</name>
    <name type="common">Sudden oak death agent</name>
    <dbReference type="NCBI Taxonomy" id="164328"/>
    <lineage>
        <taxon>Eukaryota</taxon>
        <taxon>Sar</taxon>
        <taxon>Stramenopiles</taxon>
        <taxon>Oomycota</taxon>
        <taxon>Peronosporomycetes</taxon>
        <taxon>Peronosporales</taxon>
        <taxon>Peronosporaceae</taxon>
        <taxon>Phytophthora</taxon>
    </lineage>
</organism>
<accession>H3HB60</accession>
<dbReference type="GO" id="GO:0005634">
    <property type="term" value="C:nucleus"/>
    <property type="evidence" value="ECO:0000318"/>
    <property type="project" value="GO_Central"/>
</dbReference>
<feature type="compositionally biased region" description="Low complexity" evidence="1">
    <location>
        <begin position="270"/>
        <end position="294"/>
    </location>
</feature>
<protein>
    <recommendedName>
        <fullName evidence="3">Hpc2-related domain-containing protein</fullName>
    </recommendedName>
</protein>
<dbReference type="EnsemblProtists" id="Phyra93784">
    <property type="protein sequence ID" value="Phyra93784"/>
    <property type="gene ID" value="Phyra93784"/>
</dbReference>
<keyword evidence="5" id="KW-1185">Reference proteome</keyword>
<feature type="transmembrane region" description="Helical" evidence="2">
    <location>
        <begin position="12"/>
        <end position="30"/>
    </location>
</feature>
<name>H3HB60_PHYRM</name>
<dbReference type="OMA" id="QDEWINK"/>
<feature type="transmembrane region" description="Helical" evidence="2">
    <location>
        <begin position="90"/>
        <end position="110"/>
    </location>
</feature>
<keyword evidence="2" id="KW-1133">Transmembrane helix</keyword>
<dbReference type="VEuPathDB" id="FungiDB:KRP23_5531"/>
<evidence type="ECO:0000256" key="2">
    <source>
        <dbReference type="SAM" id="Phobius"/>
    </source>
</evidence>
<sequence length="653" mass="72863">MTDWYMDNLYLLAAVLGCSPLVFVLAFVVISMRVRRKFVGAAAESRKTSDTPEVALIKAHTRMVRLLSVVGILLQAVLIVRITRLSSTSASYSLALIRPVVNLCAFILGFMTNTHAAFRLAYMLLLFQMIVLDTIAEVSFAMVVNCLQVEGMQCGDSALSLSLSHLKLLLHRELASLFLSPWVALETAYLCVAIGFCSSRYSARRLSLSRPTFNLRAALLAHFPVHPHSLAMTMAPETPAAASKPRRTFHVQLDSSSPAEINFKQLVTQSAQPSDPSASAASSPTAAPAKAARPQRFNIIEHLEKRYGGGAVLADGDEGGGLDRRDDDDLYDSEDSFIDDVELQQNIEDARGQTRVQTKHVGFFVNAGEEIETLEKEDEDSKRGRKRTNDGALRSFLEELPDAASDWQPEEQVVRKLEVLRTAVQELVDTAPIPKVFPRSLDEPLRAVDKLVVEAHPNKWRVTGYFATLMTFLPYTKQYLKSNMLRLEARDVAKSEREELDNALEALTQLVIAYGTRAPTEPAEVVKADIAKDKELGTKLHALLELQDDWVSKENDYRQMLKTEDKKHMKEADYKPLNQRQERNRMFNRILALFPSGLTDLQTLRALNKAAKKTAEPTVGGAAPAKRSIKPFKSRMMDEAPPFVEADFEEVEK</sequence>
<dbReference type="VEuPathDB" id="FungiDB:KRP22_14592"/>